<feature type="disulfide bond" evidence="9">
    <location>
        <begin position="91"/>
        <end position="167"/>
    </location>
</feature>
<comment type="similarity">
    <text evidence="1">Belongs to the cutinase family.</text>
</comment>
<reference evidence="11 12" key="1">
    <citation type="journal article" date="2020" name="Genome Biol. Evol.">
        <title>A new high-quality draft genome assembly of the Chinese cordyceps Ophiocordyceps sinensis.</title>
        <authorList>
            <person name="Shu R."/>
            <person name="Zhang J."/>
            <person name="Meng Q."/>
            <person name="Zhang H."/>
            <person name="Zhou G."/>
            <person name="Li M."/>
            <person name="Wu P."/>
            <person name="Zhao Y."/>
            <person name="Chen C."/>
            <person name="Qin Q."/>
        </authorList>
    </citation>
    <scope>NUCLEOTIDE SEQUENCE [LARGE SCALE GENOMIC DNA]</scope>
    <source>
        <strain evidence="11 12">IOZ07</strain>
    </source>
</reference>
<dbReference type="EMBL" id="JAAVMX010000003">
    <property type="protein sequence ID" value="KAF4509856.1"/>
    <property type="molecule type" value="Genomic_DNA"/>
</dbReference>
<protein>
    <recommendedName>
        <fullName evidence="2">cutinase</fullName>
        <ecNumber evidence="2">3.1.1.74</ecNumber>
    </recommendedName>
</protein>
<evidence type="ECO:0000256" key="2">
    <source>
        <dbReference type="ARBA" id="ARBA00013095"/>
    </source>
</evidence>
<dbReference type="OrthoDB" id="2975078at2759"/>
<dbReference type="EC" id="3.1.1.74" evidence="2"/>
<evidence type="ECO:0000256" key="9">
    <source>
        <dbReference type="PIRSR" id="PIRSR611150-2"/>
    </source>
</evidence>
<proteinExistence type="inferred from homology"/>
<keyword evidence="4 10" id="KW-0732">Signal</keyword>
<dbReference type="Gene3D" id="3.40.50.1820">
    <property type="entry name" value="alpha/beta hydrolase"/>
    <property type="match status" value="1"/>
</dbReference>
<comment type="catalytic activity">
    <reaction evidence="7">
        <text>cutin + H2O = cutin monomers.</text>
        <dbReference type="EC" id="3.1.1.74"/>
    </reaction>
</comment>
<feature type="active site" evidence="8">
    <location>
        <position position="230"/>
    </location>
</feature>
<organism evidence="11 12">
    <name type="scientific">Ophiocordyceps sinensis</name>
    <dbReference type="NCBI Taxonomy" id="72228"/>
    <lineage>
        <taxon>Eukaryota</taxon>
        <taxon>Fungi</taxon>
        <taxon>Dikarya</taxon>
        <taxon>Ascomycota</taxon>
        <taxon>Pezizomycotina</taxon>
        <taxon>Sordariomycetes</taxon>
        <taxon>Hypocreomycetidae</taxon>
        <taxon>Hypocreales</taxon>
        <taxon>Ophiocordycipitaceae</taxon>
        <taxon>Ophiocordyceps</taxon>
    </lineage>
</organism>
<feature type="active site" description="Proton donor/acceptor" evidence="8">
    <location>
        <position position="244"/>
    </location>
</feature>
<feature type="active site" description="Nucleophile" evidence="8">
    <location>
        <position position="178"/>
    </location>
</feature>
<evidence type="ECO:0000256" key="5">
    <source>
        <dbReference type="ARBA" id="ARBA00022801"/>
    </source>
</evidence>
<dbReference type="Pfam" id="PF01083">
    <property type="entry name" value="Cutinase"/>
    <property type="match status" value="1"/>
</dbReference>
<keyword evidence="12" id="KW-1185">Reference proteome</keyword>
<dbReference type="AlphaFoldDB" id="A0A8H4V6V3"/>
<comment type="caution">
    <text evidence="11">The sequence shown here is derived from an EMBL/GenBank/DDBJ whole genome shotgun (WGS) entry which is preliminary data.</text>
</comment>
<name>A0A8H4V6V3_9HYPO</name>
<evidence type="ECO:0000256" key="6">
    <source>
        <dbReference type="ARBA" id="ARBA00023157"/>
    </source>
</evidence>
<keyword evidence="3" id="KW-0719">Serine esterase</keyword>
<keyword evidence="5" id="KW-0378">Hydrolase</keyword>
<accession>A0A8H4V6V3</accession>
<evidence type="ECO:0000256" key="10">
    <source>
        <dbReference type="SAM" id="SignalP"/>
    </source>
</evidence>
<dbReference type="GO" id="GO:0016052">
    <property type="term" value="P:carbohydrate catabolic process"/>
    <property type="evidence" value="ECO:0007669"/>
    <property type="project" value="TreeGrafter"/>
</dbReference>
<evidence type="ECO:0000313" key="12">
    <source>
        <dbReference type="Proteomes" id="UP000557566"/>
    </source>
</evidence>
<evidence type="ECO:0000313" key="11">
    <source>
        <dbReference type="EMBL" id="KAF4509856.1"/>
    </source>
</evidence>
<evidence type="ECO:0000256" key="4">
    <source>
        <dbReference type="ARBA" id="ARBA00022729"/>
    </source>
</evidence>
<evidence type="ECO:0000256" key="7">
    <source>
        <dbReference type="ARBA" id="ARBA00034045"/>
    </source>
</evidence>
<sequence>MRLKTLSLVAGLAVHHLFSAAAAYSNGQPPSRQRADQARREWKAINVFLVDLLRVPVFHTLARDVCGIVTLAQALKGVTASVSSVRNDAGCADVTVLFARGTCEPGNVGAGNAPAFFDSLAAMLRRDGRSLGVRGFAYPASVNDFLSGTKVRGSQFASTMQAAAAECPDTKLVLGGFSQGAMVIHDGAASAGPQVMSKASAVVLFGDPYSNEAVANVDPSKVKVFCHEGDNICEEGGALVLPPHLTYAEDADAAAAFVVSRL</sequence>
<dbReference type="GO" id="GO:0050525">
    <property type="term" value="F:cutinase activity"/>
    <property type="evidence" value="ECO:0007669"/>
    <property type="project" value="UniProtKB-EC"/>
</dbReference>
<dbReference type="PANTHER" id="PTHR48250">
    <property type="entry name" value="CUTINASE 2-RELATED"/>
    <property type="match status" value="1"/>
</dbReference>
<feature type="disulfide bond" evidence="9">
    <location>
        <begin position="226"/>
        <end position="233"/>
    </location>
</feature>
<dbReference type="InterPro" id="IPR011150">
    <property type="entry name" value="Cutinase_monf"/>
</dbReference>
<feature type="chain" id="PRO_5034963212" description="cutinase" evidence="10">
    <location>
        <begin position="24"/>
        <end position="262"/>
    </location>
</feature>
<dbReference type="InterPro" id="IPR029058">
    <property type="entry name" value="AB_hydrolase_fold"/>
</dbReference>
<dbReference type="PRINTS" id="PR00129">
    <property type="entry name" value="CUTINASE"/>
</dbReference>
<keyword evidence="6 9" id="KW-1015">Disulfide bond</keyword>
<evidence type="ECO:0000256" key="1">
    <source>
        <dbReference type="ARBA" id="ARBA00007534"/>
    </source>
</evidence>
<gene>
    <name evidence="11" type="ORF">G6O67_001796</name>
</gene>
<dbReference type="Proteomes" id="UP000557566">
    <property type="component" value="Unassembled WGS sequence"/>
</dbReference>
<dbReference type="InterPro" id="IPR000675">
    <property type="entry name" value="Cutinase/axe"/>
</dbReference>
<dbReference type="SMART" id="SM01110">
    <property type="entry name" value="Cutinase"/>
    <property type="match status" value="1"/>
</dbReference>
<dbReference type="SUPFAM" id="SSF53474">
    <property type="entry name" value="alpha/beta-Hydrolases"/>
    <property type="match status" value="1"/>
</dbReference>
<evidence type="ECO:0000256" key="8">
    <source>
        <dbReference type="PIRSR" id="PIRSR611150-1"/>
    </source>
</evidence>
<dbReference type="GO" id="GO:0005576">
    <property type="term" value="C:extracellular region"/>
    <property type="evidence" value="ECO:0007669"/>
    <property type="project" value="InterPro"/>
</dbReference>
<feature type="signal peptide" evidence="10">
    <location>
        <begin position="1"/>
        <end position="23"/>
    </location>
</feature>
<dbReference type="PANTHER" id="PTHR48250:SF1">
    <property type="entry name" value="CUTINASE"/>
    <property type="match status" value="1"/>
</dbReference>
<evidence type="ECO:0000256" key="3">
    <source>
        <dbReference type="ARBA" id="ARBA00022487"/>
    </source>
</evidence>